<dbReference type="GO" id="GO:0005975">
    <property type="term" value="P:carbohydrate metabolic process"/>
    <property type="evidence" value="ECO:0007669"/>
    <property type="project" value="InterPro"/>
</dbReference>
<evidence type="ECO:0000313" key="4">
    <source>
        <dbReference type="EMBL" id="ACZ43219.1"/>
    </source>
</evidence>
<dbReference type="Pfam" id="PF01522">
    <property type="entry name" value="Polysacc_deac_1"/>
    <property type="match status" value="1"/>
</dbReference>
<name>D1CHJ8_THET1</name>
<dbReference type="InterPro" id="IPR011330">
    <property type="entry name" value="Glyco_hydro/deAcase_b/a-brl"/>
</dbReference>
<evidence type="ECO:0000256" key="1">
    <source>
        <dbReference type="ARBA" id="ARBA00004613"/>
    </source>
</evidence>
<dbReference type="Gene3D" id="3.20.20.370">
    <property type="entry name" value="Glycoside hydrolase/deacetylase"/>
    <property type="match status" value="1"/>
</dbReference>
<proteinExistence type="predicted"/>
<accession>D1CHJ8</accession>
<dbReference type="OrthoDB" id="9778320at2"/>
<evidence type="ECO:0000259" key="3">
    <source>
        <dbReference type="PROSITE" id="PS51677"/>
    </source>
</evidence>
<keyword evidence="5" id="KW-1185">Reference proteome</keyword>
<dbReference type="KEGG" id="ttr:Tter_2320"/>
<dbReference type="PANTHER" id="PTHR34216:SF3">
    <property type="entry name" value="POLY-BETA-1,6-N-ACETYL-D-GLUCOSAMINE N-DEACETYLASE"/>
    <property type="match status" value="1"/>
</dbReference>
<dbReference type="PROSITE" id="PS51677">
    <property type="entry name" value="NODB"/>
    <property type="match status" value="1"/>
</dbReference>
<organism evidence="4 5">
    <name type="scientific">Thermobaculum terrenum (strain ATCC BAA-798 / CCMEE 7001 / YNP1)</name>
    <dbReference type="NCBI Taxonomy" id="525904"/>
    <lineage>
        <taxon>Bacteria</taxon>
        <taxon>Bacillati</taxon>
        <taxon>Chloroflexota</taxon>
        <taxon>Chloroflexia</taxon>
        <taxon>Candidatus Thermobaculales</taxon>
        <taxon>Candidatus Thermobaculaceae</taxon>
        <taxon>Thermobaculum</taxon>
    </lineage>
</organism>
<gene>
    <name evidence="4" type="ordered locus">Tter_2320</name>
</gene>
<dbReference type="STRING" id="525904.Tter_2320"/>
<evidence type="ECO:0000256" key="2">
    <source>
        <dbReference type="ARBA" id="ARBA00022729"/>
    </source>
</evidence>
<dbReference type="EMBL" id="CP001826">
    <property type="protein sequence ID" value="ACZ43219.1"/>
    <property type="molecule type" value="Genomic_DNA"/>
</dbReference>
<dbReference type="SUPFAM" id="SSF88713">
    <property type="entry name" value="Glycoside hydrolase/deacetylase"/>
    <property type="match status" value="1"/>
</dbReference>
<dbReference type="HOGENOM" id="CLU_888341_0_0_0"/>
<dbReference type="InterPro" id="IPR002509">
    <property type="entry name" value="NODB_dom"/>
</dbReference>
<reference evidence="5" key="1">
    <citation type="journal article" date="2010" name="Stand. Genomic Sci.">
        <title>Complete genome sequence of 'Thermobaculum terrenum' type strain (YNP1).</title>
        <authorList>
            <person name="Kiss H."/>
            <person name="Cleland D."/>
            <person name="Lapidus A."/>
            <person name="Lucas S."/>
            <person name="Glavina Del Rio T."/>
            <person name="Nolan M."/>
            <person name="Tice H."/>
            <person name="Han C."/>
            <person name="Goodwin L."/>
            <person name="Pitluck S."/>
            <person name="Liolios K."/>
            <person name="Ivanova N."/>
            <person name="Mavromatis K."/>
            <person name="Ovchinnikova G."/>
            <person name="Pati A."/>
            <person name="Chen A."/>
            <person name="Palaniappan K."/>
            <person name="Land M."/>
            <person name="Hauser L."/>
            <person name="Chang Y."/>
            <person name="Jeffries C."/>
            <person name="Lu M."/>
            <person name="Brettin T."/>
            <person name="Detter J."/>
            <person name="Goker M."/>
            <person name="Tindall B."/>
            <person name="Beck B."/>
            <person name="McDermott T."/>
            <person name="Woyke T."/>
            <person name="Bristow J."/>
            <person name="Eisen J."/>
            <person name="Markowitz V."/>
            <person name="Hugenholtz P."/>
            <person name="Kyrpides N."/>
            <person name="Klenk H."/>
            <person name="Cheng J."/>
        </authorList>
    </citation>
    <scope>NUCLEOTIDE SEQUENCE [LARGE SCALE GENOMIC DNA]</scope>
    <source>
        <strain evidence="5">ATCC BAA-798 / YNP1</strain>
    </source>
</reference>
<dbReference type="InterPro" id="IPR051398">
    <property type="entry name" value="Polysacch_Deacetylase"/>
</dbReference>
<protein>
    <submittedName>
        <fullName evidence="4">Polysaccharide deacetylase</fullName>
    </submittedName>
</protein>
<keyword evidence="2" id="KW-0732">Signal</keyword>
<dbReference type="eggNOG" id="COG0726">
    <property type="taxonomic scope" value="Bacteria"/>
</dbReference>
<dbReference type="GO" id="GO:0005576">
    <property type="term" value="C:extracellular region"/>
    <property type="evidence" value="ECO:0007669"/>
    <property type="project" value="UniProtKB-SubCell"/>
</dbReference>
<dbReference type="CDD" id="cd10918">
    <property type="entry name" value="CE4_NodB_like_5s_6s"/>
    <property type="match status" value="1"/>
</dbReference>
<feature type="domain" description="NodB homology" evidence="3">
    <location>
        <begin position="142"/>
        <end position="313"/>
    </location>
</feature>
<dbReference type="AlphaFoldDB" id="D1CHJ8"/>
<comment type="subcellular location">
    <subcellularLocation>
        <location evidence="1">Secreted</location>
    </subcellularLocation>
</comment>
<evidence type="ECO:0000313" key="5">
    <source>
        <dbReference type="Proteomes" id="UP000000323"/>
    </source>
</evidence>
<dbReference type="PANTHER" id="PTHR34216">
    <property type="match status" value="1"/>
</dbReference>
<dbReference type="GO" id="GO:0016810">
    <property type="term" value="F:hydrolase activity, acting on carbon-nitrogen (but not peptide) bonds"/>
    <property type="evidence" value="ECO:0007669"/>
    <property type="project" value="InterPro"/>
</dbReference>
<dbReference type="Proteomes" id="UP000000323">
    <property type="component" value="Chromosome 2"/>
</dbReference>
<sequence length="313" mass="34731">MVVRRLYVLVLVALLVMGIGDRVAGSSAAASGSAAARRPRPLMRSLGTSLQEAEVAARYPAGVFPRSVAREPASSQPPLVRPRAITLPVLMYHGFTSLAGEYEVPIPVFREQLDWLKSHGYRTVTLPQVYAYMFGRGRLPRKPVLITMDDGRLSQLAAIRELRKRGMRAVLFVMGGGNQLDWAQLRKIKYWGFEIESHTMTHPLHPPLTKLSSARLWYELYNSRRVLRQRLGVSARYLAYPGGAYDARVVRMARKAGYVGALGSWGGGRWTPAQRFSEPRMLVRGDLSVRAFGQLVRSMTSKPAESPGGGINP</sequence>